<dbReference type="InterPro" id="IPR025564">
    <property type="entry name" value="CAAD_dom"/>
</dbReference>
<feature type="domain" description="Cyanobacterial aminoacyl-tRNA synthetase CAAD" evidence="3">
    <location>
        <begin position="161"/>
        <end position="237"/>
    </location>
</feature>
<dbReference type="EMBL" id="CAMGYJ010000009">
    <property type="protein sequence ID" value="CAI0474347.1"/>
    <property type="molecule type" value="Genomic_DNA"/>
</dbReference>
<dbReference type="GO" id="GO:0009535">
    <property type="term" value="C:chloroplast thylakoid membrane"/>
    <property type="evidence" value="ECO:0007669"/>
    <property type="project" value="TreeGrafter"/>
</dbReference>
<comment type="caution">
    <text evidence="4">The sequence shown here is derived from an EMBL/GenBank/DDBJ whole genome shotgun (WGS) entry which is preliminary data.</text>
</comment>
<keyword evidence="5" id="KW-1185">Reference proteome</keyword>
<proteinExistence type="predicted"/>
<sequence length="240" mass="25786">MEICTCQTTLSSLPRLPTSTVNAAGLLSSSSAAALPCLHYSRSLSASRSLRFTARASEDSSTGANTPYIVGGTGDFGESSSATKVAEEKVPAAVKPKVIYNENGAPENEGPAFTESLNEFLSDLNLKAPSFDRKAAACMNVVICAIESRCDITYIVNLQFDSEDTVSLVIYGSGALLALWLTSAVVSAVDSIPLFPKLMEVVGLGYTFWFTTRYLLFKKNREELATKVEELKQQVLGTKD</sequence>
<dbReference type="Proteomes" id="UP001154282">
    <property type="component" value="Unassembled WGS sequence"/>
</dbReference>
<gene>
    <name evidence="4" type="ORF">LITE_LOCUS39997</name>
</gene>
<keyword evidence="2" id="KW-0472">Membrane</keyword>
<dbReference type="Pfam" id="PF14159">
    <property type="entry name" value="CAAD"/>
    <property type="match status" value="1"/>
</dbReference>
<evidence type="ECO:0000256" key="2">
    <source>
        <dbReference type="SAM" id="Phobius"/>
    </source>
</evidence>
<evidence type="ECO:0000259" key="3">
    <source>
        <dbReference type="Pfam" id="PF14159"/>
    </source>
</evidence>
<keyword evidence="2" id="KW-0812">Transmembrane</keyword>
<dbReference type="InterPro" id="IPR033344">
    <property type="entry name" value="CURT1"/>
</dbReference>
<evidence type="ECO:0000313" key="4">
    <source>
        <dbReference type="EMBL" id="CAI0474347.1"/>
    </source>
</evidence>
<feature type="transmembrane region" description="Helical" evidence="2">
    <location>
        <begin position="168"/>
        <end position="189"/>
    </location>
</feature>
<evidence type="ECO:0000313" key="5">
    <source>
        <dbReference type="Proteomes" id="UP001154282"/>
    </source>
</evidence>
<comment type="subcellular location">
    <subcellularLocation>
        <location evidence="1">Membrane</location>
        <topology evidence="1">Multi-pass membrane protein</topology>
    </subcellularLocation>
</comment>
<protein>
    <recommendedName>
        <fullName evidence="3">Cyanobacterial aminoacyl-tRNA synthetase CAAD domain-containing protein</fullName>
    </recommendedName>
</protein>
<reference evidence="4" key="1">
    <citation type="submission" date="2022-08" db="EMBL/GenBank/DDBJ databases">
        <authorList>
            <person name="Gutierrez-Valencia J."/>
        </authorList>
    </citation>
    <scope>NUCLEOTIDE SEQUENCE</scope>
</reference>
<dbReference type="PANTHER" id="PTHR33222">
    <property type="match status" value="1"/>
</dbReference>
<dbReference type="AlphaFoldDB" id="A0AAV0PVC1"/>
<dbReference type="PANTHER" id="PTHR33222:SF2">
    <property type="entry name" value="PROTEIN CURVATURE THYLAKOID 1D, CHLOROPLASTIC"/>
    <property type="match status" value="1"/>
</dbReference>
<organism evidence="4 5">
    <name type="scientific">Linum tenue</name>
    <dbReference type="NCBI Taxonomy" id="586396"/>
    <lineage>
        <taxon>Eukaryota</taxon>
        <taxon>Viridiplantae</taxon>
        <taxon>Streptophyta</taxon>
        <taxon>Embryophyta</taxon>
        <taxon>Tracheophyta</taxon>
        <taxon>Spermatophyta</taxon>
        <taxon>Magnoliopsida</taxon>
        <taxon>eudicotyledons</taxon>
        <taxon>Gunneridae</taxon>
        <taxon>Pentapetalae</taxon>
        <taxon>rosids</taxon>
        <taxon>fabids</taxon>
        <taxon>Malpighiales</taxon>
        <taxon>Linaceae</taxon>
        <taxon>Linum</taxon>
    </lineage>
</organism>
<accession>A0AAV0PVC1</accession>
<evidence type="ECO:0000256" key="1">
    <source>
        <dbReference type="ARBA" id="ARBA00004141"/>
    </source>
</evidence>
<feature type="transmembrane region" description="Helical" evidence="2">
    <location>
        <begin position="201"/>
        <end position="217"/>
    </location>
</feature>
<name>A0AAV0PVC1_9ROSI</name>
<keyword evidence="2" id="KW-1133">Transmembrane helix</keyword>